<accession>A0A5S5CXV0</accession>
<dbReference type="AlphaFoldDB" id="A0A5S5CXV0"/>
<dbReference type="EMBL" id="VNHW01000004">
    <property type="protein sequence ID" value="TYP88610.1"/>
    <property type="molecule type" value="Genomic_DNA"/>
</dbReference>
<comment type="caution">
    <text evidence="1">The sequence shown here is derived from an EMBL/GenBank/DDBJ whole genome shotgun (WGS) entry which is preliminary data.</text>
</comment>
<evidence type="ECO:0008006" key="3">
    <source>
        <dbReference type="Google" id="ProtNLM"/>
    </source>
</evidence>
<evidence type="ECO:0000313" key="1">
    <source>
        <dbReference type="EMBL" id="TYP88610.1"/>
    </source>
</evidence>
<proteinExistence type="predicted"/>
<sequence length="70" mass="7799">MAGWEDVRRLVAGLPGTDEHLSYGGRGRPSWRVRVNNVVWALPLREGERAALGDGTGQNHCWACAWPTRE</sequence>
<dbReference type="Proteomes" id="UP000322499">
    <property type="component" value="Unassembled WGS sequence"/>
</dbReference>
<protein>
    <recommendedName>
        <fullName evidence="3">YjbR protein</fullName>
    </recommendedName>
</protein>
<dbReference type="RefSeq" id="WP_208092438.1">
    <property type="nucleotide sequence ID" value="NZ_VNHW01000004.1"/>
</dbReference>
<keyword evidence="2" id="KW-1185">Reference proteome</keyword>
<reference evidence="1 2" key="1">
    <citation type="submission" date="2019-07" db="EMBL/GenBank/DDBJ databases">
        <title>Genomic Encyclopedia of Archaeal and Bacterial Type Strains, Phase II (KMG-II): from individual species to whole genera.</title>
        <authorList>
            <person name="Goeker M."/>
        </authorList>
    </citation>
    <scope>NUCLEOTIDE SEQUENCE [LARGE SCALE GENOMIC DNA]</scope>
    <source>
        <strain evidence="1 2">DSM 46842</strain>
    </source>
</reference>
<organism evidence="1 2">
    <name type="scientific">Blastococcus xanthinilyticus</name>
    <dbReference type="NCBI Taxonomy" id="1564164"/>
    <lineage>
        <taxon>Bacteria</taxon>
        <taxon>Bacillati</taxon>
        <taxon>Actinomycetota</taxon>
        <taxon>Actinomycetes</taxon>
        <taxon>Geodermatophilales</taxon>
        <taxon>Geodermatophilaceae</taxon>
        <taxon>Blastococcus</taxon>
    </lineage>
</organism>
<gene>
    <name evidence="1" type="ORF">BD833_104318</name>
</gene>
<name>A0A5S5CXV0_9ACTN</name>
<evidence type="ECO:0000313" key="2">
    <source>
        <dbReference type="Proteomes" id="UP000322499"/>
    </source>
</evidence>